<dbReference type="Gene3D" id="3.40.50.300">
    <property type="entry name" value="P-loop containing nucleotide triphosphate hydrolases"/>
    <property type="match status" value="1"/>
</dbReference>
<dbReference type="SUPFAM" id="SSF52540">
    <property type="entry name" value="P-loop containing nucleoside triphosphate hydrolases"/>
    <property type="match status" value="1"/>
</dbReference>
<feature type="domain" description="Sulfotransferase" evidence="3">
    <location>
        <begin position="57"/>
        <end position="311"/>
    </location>
</feature>
<organism evidence="4 5">
    <name type="scientific">Pinctada imbricata</name>
    <name type="common">Atlantic pearl-oyster</name>
    <name type="synonym">Pinctada martensii</name>
    <dbReference type="NCBI Taxonomy" id="66713"/>
    <lineage>
        <taxon>Eukaryota</taxon>
        <taxon>Metazoa</taxon>
        <taxon>Spiralia</taxon>
        <taxon>Lophotrochozoa</taxon>
        <taxon>Mollusca</taxon>
        <taxon>Bivalvia</taxon>
        <taxon>Autobranchia</taxon>
        <taxon>Pteriomorphia</taxon>
        <taxon>Pterioida</taxon>
        <taxon>Pterioidea</taxon>
        <taxon>Pteriidae</taxon>
        <taxon>Pinctada</taxon>
    </lineage>
</organism>
<keyword evidence="2" id="KW-0808">Transferase</keyword>
<dbReference type="EMBL" id="VSWD01000013">
    <property type="protein sequence ID" value="KAK3084778.1"/>
    <property type="molecule type" value="Genomic_DNA"/>
</dbReference>
<evidence type="ECO:0000259" key="3">
    <source>
        <dbReference type="Pfam" id="PF00685"/>
    </source>
</evidence>
<evidence type="ECO:0000313" key="4">
    <source>
        <dbReference type="EMBL" id="KAK3084778.1"/>
    </source>
</evidence>
<comment type="similarity">
    <text evidence="1">Belongs to the sulfotransferase 1 family.</text>
</comment>
<dbReference type="InterPro" id="IPR000863">
    <property type="entry name" value="Sulfotransferase_dom"/>
</dbReference>
<sequence>MASDCYFREGRFQKKDGDVEFDFVTIDGIGLCPFDVVRSPGGYPKRLNDIINLDCRPDDVMLATYPKCGTHWTSEILNMILQRKADYMKDAKVSAMLEALPNLDMLERVQSPRVLNTHLPYKWFPKALIRDGGKIIHTTRNPKDAYVSLFHHCKNIFELGIKSKHMTWTQFFDTCVLGKNVVYGNWFDYAKEIELAKKTNPNIYTVHYESMKEDPEREIKGIAAFLGVQLSDSVIKEIALKCEFQNLKKADKEIKKFPPEMVKGFEEFKKLHPEFKVEMYRKGVVGDWKNHFTIAQNEQFDALYEKEMKDTDIKVIF</sequence>
<proteinExistence type="inferred from homology"/>
<evidence type="ECO:0000256" key="2">
    <source>
        <dbReference type="ARBA" id="ARBA00022679"/>
    </source>
</evidence>
<dbReference type="Proteomes" id="UP001186944">
    <property type="component" value="Unassembled WGS sequence"/>
</dbReference>
<accession>A0AA88XFY3</accession>
<keyword evidence="5" id="KW-1185">Reference proteome</keyword>
<dbReference type="PANTHER" id="PTHR11783">
    <property type="entry name" value="SULFOTRANSFERASE SULT"/>
    <property type="match status" value="1"/>
</dbReference>
<reference evidence="4" key="1">
    <citation type="submission" date="2019-08" db="EMBL/GenBank/DDBJ databases">
        <title>The improved chromosome-level genome for the pearl oyster Pinctada fucata martensii using PacBio sequencing and Hi-C.</title>
        <authorList>
            <person name="Zheng Z."/>
        </authorList>
    </citation>
    <scope>NUCLEOTIDE SEQUENCE</scope>
    <source>
        <strain evidence="4">ZZ-2019</strain>
        <tissue evidence="4">Adductor muscle</tissue>
    </source>
</reference>
<evidence type="ECO:0000313" key="5">
    <source>
        <dbReference type="Proteomes" id="UP001186944"/>
    </source>
</evidence>
<evidence type="ECO:0000256" key="1">
    <source>
        <dbReference type="ARBA" id="ARBA00005771"/>
    </source>
</evidence>
<dbReference type="GO" id="GO:0008146">
    <property type="term" value="F:sulfotransferase activity"/>
    <property type="evidence" value="ECO:0007669"/>
    <property type="project" value="InterPro"/>
</dbReference>
<dbReference type="InterPro" id="IPR027417">
    <property type="entry name" value="P-loop_NTPase"/>
</dbReference>
<comment type="caution">
    <text evidence="4">The sequence shown here is derived from an EMBL/GenBank/DDBJ whole genome shotgun (WGS) entry which is preliminary data.</text>
</comment>
<name>A0AA88XFY3_PINIB</name>
<dbReference type="AlphaFoldDB" id="A0AA88XFY3"/>
<protein>
    <recommendedName>
        <fullName evidence="3">Sulfotransferase domain-containing protein</fullName>
    </recommendedName>
</protein>
<dbReference type="Pfam" id="PF00685">
    <property type="entry name" value="Sulfotransfer_1"/>
    <property type="match status" value="1"/>
</dbReference>
<gene>
    <name evidence="4" type="ORF">FSP39_018750</name>
</gene>